<dbReference type="GeneID" id="117136796"/>
<feature type="region of interest" description="Disordered" evidence="1">
    <location>
        <begin position="1"/>
        <end position="136"/>
    </location>
</feature>
<accession>A0A6P8JLN1</accession>
<dbReference type="RefSeq" id="XP_033153744.1">
    <property type="nucleotide sequence ID" value="XM_033297853.1"/>
</dbReference>
<keyword evidence="2" id="KW-1185">Reference proteome</keyword>
<proteinExistence type="predicted"/>
<feature type="compositionally biased region" description="Polar residues" evidence="1">
    <location>
        <begin position="127"/>
        <end position="136"/>
    </location>
</feature>
<dbReference type="Proteomes" id="UP000515162">
    <property type="component" value="Chromosome 2R"/>
</dbReference>
<feature type="compositionally biased region" description="Basic and acidic residues" evidence="1">
    <location>
        <begin position="68"/>
        <end position="83"/>
    </location>
</feature>
<feature type="compositionally biased region" description="Acidic residues" evidence="1">
    <location>
        <begin position="14"/>
        <end position="26"/>
    </location>
</feature>
<gene>
    <name evidence="3" type="primary">LOC117136796</name>
</gene>
<evidence type="ECO:0000313" key="2">
    <source>
        <dbReference type="Proteomes" id="UP000515162"/>
    </source>
</evidence>
<dbReference type="AlphaFoldDB" id="A0A6P8JLN1"/>
<evidence type="ECO:0000256" key="1">
    <source>
        <dbReference type="SAM" id="MobiDB-lite"/>
    </source>
</evidence>
<sequence>MKKVKKSIKRASPSDEEYTLEEDPIELELGKMERGSSSGESDEEGQRDQKQVDSNIDEMDEQNDEEQEAAREQDAERQNDLRKITKSPPAGGHSSPDPATGEGDLRAEPMGSQGASPEQTPAHLWQLPSSRQQVKK</sequence>
<organism evidence="2 3">
    <name type="scientific">Drosophila mauritiana</name>
    <name type="common">Fruit fly</name>
    <dbReference type="NCBI Taxonomy" id="7226"/>
    <lineage>
        <taxon>Eukaryota</taxon>
        <taxon>Metazoa</taxon>
        <taxon>Ecdysozoa</taxon>
        <taxon>Arthropoda</taxon>
        <taxon>Hexapoda</taxon>
        <taxon>Insecta</taxon>
        <taxon>Pterygota</taxon>
        <taxon>Neoptera</taxon>
        <taxon>Endopterygota</taxon>
        <taxon>Diptera</taxon>
        <taxon>Brachycera</taxon>
        <taxon>Muscomorpha</taxon>
        <taxon>Ephydroidea</taxon>
        <taxon>Drosophilidae</taxon>
        <taxon>Drosophila</taxon>
        <taxon>Sophophora</taxon>
    </lineage>
</organism>
<protein>
    <submittedName>
        <fullName evidence="3">Uncharacterized protein LOC117136796 isoform X1</fullName>
    </submittedName>
</protein>
<reference evidence="3" key="1">
    <citation type="submission" date="2025-08" db="UniProtKB">
        <authorList>
            <consortium name="RefSeq"/>
        </authorList>
    </citation>
    <scope>IDENTIFICATION</scope>
    <source>
        <strain evidence="3">Mau12</strain>
        <tissue evidence="3">Whole Body</tissue>
    </source>
</reference>
<name>A0A6P8JLN1_DROMA</name>
<feature type="compositionally biased region" description="Acidic residues" evidence="1">
    <location>
        <begin position="55"/>
        <end position="67"/>
    </location>
</feature>
<evidence type="ECO:0000313" key="3">
    <source>
        <dbReference type="RefSeq" id="XP_033153744.1"/>
    </source>
</evidence>